<dbReference type="PROSITE" id="PS51257">
    <property type="entry name" value="PROKAR_LIPOPROTEIN"/>
    <property type="match status" value="1"/>
</dbReference>
<keyword evidence="1" id="KW-0472">Membrane</keyword>
<proteinExistence type="predicted"/>
<keyword evidence="1" id="KW-0812">Transmembrane</keyword>
<dbReference type="EMBL" id="JAYMYQ010000004">
    <property type="protein sequence ID" value="KAK7338973.1"/>
    <property type="molecule type" value="Genomic_DNA"/>
</dbReference>
<sequence length="159" mass="17631">MDVQFLKSPLLCASSSSCPKAHTTLAEGKFAIVVLNKRDPLFQNPRREEIRLWTPLNCALGSNFDHPFRSGVSLGLIVVLLAFLETLELCELGVVSRCDCVMHCVGMEWLRVCAWRSCLLMSMLLLSGLSLSDFLSCANMLSFGACLLLPTWTLVCLFL</sequence>
<evidence type="ECO:0000256" key="1">
    <source>
        <dbReference type="SAM" id="Phobius"/>
    </source>
</evidence>
<keyword evidence="1" id="KW-1133">Transmembrane helix</keyword>
<accession>A0AAN9QPS7</accession>
<feature type="transmembrane region" description="Helical" evidence="1">
    <location>
        <begin position="113"/>
        <end position="132"/>
    </location>
</feature>
<dbReference type="Proteomes" id="UP001367508">
    <property type="component" value="Unassembled WGS sequence"/>
</dbReference>
<evidence type="ECO:0000313" key="3">
    <source>
        <dbReference type="Proteomes" id="UP001367508"/>
    </source>
</evidence>
<gene>
    <name evidence="2" type="ORF">VNO77_19608</name>
</gene>
<evidence type="ECO:0000313" key="2">
    <source>
        <dbReference type="EMBL" id="KAK7338973.1"/>
    </source>
</evidence>
<name>A0AAN9QPS7_CANGL</name>
<feature type="transmembrane region" description="Helical" evidence="1">
    <location>
        <begin position="138"/>
        <end position="158"/>
    </location>
</feature>
<organism evidence="2 3">
    <name type="scientific">Canavalia gladiata</name>
    <name type="common">Sword bean</name>
    <name type="synonym">Dolichos gladiatus</name>
    <dbReference type="NCBI Taxonomy" id="3824"/>
    <lineage>
        <taxon>Eukaryota</taxon>
        <taxon>Viridiplantae</taxon>
        <taxon>Streptophyta</taxon>
        <taxon>Embryophyta</taxon>
        <taxon>Tracheophyta</taxon>
        <taxon>Spermatophyta</taxon>
        <taxon>Magnoliopsida</taxon>
        <taxon>eudicotyledons</taxon>
        <taxon>Gunneridae</taxon>
        <taxon>Pentapetalae</taxon>
        <taxon>rosids</taxon>
        <taxon>fabids</taxon>
        <taxon>Fabales</taxon>
        <taxon>Fabaceae</taxon>
        <taxon>Papilionoideae</taxon>
        <taxon>50 kb inversion clade</taxon>
        <taxon>NPAAA clade</taxon>
        <taxon>indigoferoid/millettioid clade</taxon>
        <taxon>Phaseoleae</taxon>
        <taxon>Canavalia</taxon>
    </lineage>
</organism>
<keyword evidence="3" id="KW-1185">Reference proteome</keyword>
<dbReference type="AlphaFoldDB" id="A0AAN9QPS7"/>
<protein>
    <submittedName>
        <fullName evidence="2">Uncharacterized protein</fullName>
    </submittedName>
</protein>
<feature type="transmembrane region" description="Helical" evidence="1">
    <location>
        <begin position="72"/>
        <end position="92"/>
    </location>
</feature>
<reference evidence="2 3" key="1">
    <citation type="submission" date="2024-01" db="EMBL/GenBank/DDBJ databases">
        <title>The genomes of 5 underutilized Papilionoideae crops provide insights into root nodulation and disease resistanc.</title>
        <authorList>
            <person name="Jiang F."/>
        </authorList>
    </citation>
    <scope>NUCLEOTIDE SEQUENCE [LARGE SCALE GENOMIC DNA]</scope>
    <source>
        <strain evidence="2">LVBAO_FW01</strain>
        <tissue evidence="2">Leaves</tissue>
    </source>
</reference>
<comment type="caution">
    <text evidence="2">The sequence shown here is derived from an EMBL/GenBank/DDBJ whole genome shotgun (WGS) entry which is preliminary data.</text>
</comment>